<proteinExistence type="predicted"/>
<protein>
    <submittedName>
        <fullName evidence="2">Uncharacterized protein</fullName>
    </submittedName>
</protein>
<keyword evidence="1" id="KW-0812">Transmembrane</keyword>
<dbReference type="RefSeq" id="WP_143692594.1">
    <property type="nucleotide sequence ID" value="NZ_AP019798.1"/>
</dbReference>
<sequence length="318" mass="35449">MNKPHLANKFQMHYYFGDDSHTMDALVRNRCEAEVIAILTEIAKTLGESILIECEAHREGGLRDIWQLANANAGVLSVIVGIAAIAVPLLPKSDSELERLQKEDLRLSIEERKLRIQALKAEIAKDKVQSETVTKVAEVVNENYKVITRRSNLFKHLNTYNKVTKLGVNGLTSDGSEVSPETEVVRGSFKRFILSSNVLPVETVDEAIIEIVSPVLKQGNYKWKGVFDGETISFTMKDQVFKQDVLDERISFQHGSAIKCALNIHSKLDEVGEIAITGYSVETVLDNINGQQISQTPQGLAYRHKRTLEKGQGDLFAS</sequence>
<accession>A0A510I5P1</accession>
<feature type="transmembrane region" description="Helical" evidence="1">
    <location>
        <begin position="68"/>
        <end position="90"/>
    </location>
</feature>
<dbReference type="AlphaFoldDB" id="A0A510I5P1"/>
<keyword evidence="1" id="KW-1133">Transmembrane helix</keyword>
<dbReference type="Proteomes" id="UP000315115">
    <property type="component" value="Chromosome 1"/>
</dbReference>
<gene>
    <name evidence="2" type="ORF">VroAM7_16860</name>
</gene>
<dbReference type="EMBL" id="AP019798">
    <property type="protein sequence ID" value="BBL89033.1"/>
    <property type="molecule type" value="Genomic_DNA"/>
</dbReference>
<organism evidence="2 3">
    <name type="scientific">Vibrio rotiferianus</name>
    <dbReference type="NCBI Taxonomy" id="190895"/>
    <lineage>
        <taxon>Bacteria</taxon>
        <taxon>Pseudomonadati</taxon>
        <taxon>Pseudomonadota</taxon>
        <taxon>Gammaproteobacteria</taxon>
        <taxon>Vibrionales</taxon>
        <taxon>Vibrionaceae</taxon>
        <taxon>Vibrio</taxon>
    </lineage>
</organism>
<evidence type="ECO:0000256" key="1">
    <source>
        <dbReference type="SAM" id="Phobius"/>
    </source>
</evidence>
<reference evidence="3" key="1">
    <citation type="submission" date="2019-07" db="EMBL/GenBank/DDBJ databases">
        <title>Complete Genome Sequences of Vibrion rotiferianus strain AM7.</title>
        <authorList>
            <person name="Miyazaki K."/>
            <person name="Wiseschart A."/>
            <person name="Pootanakit K."/>
            <person name="Ishimori K."/>
            <person name="Kitahara K."/>
        </authorList>
    </citation>
    <scope>NUCLEOTIDE SEQUENCE [LARGE SCALE GENOMIC DNA]</scope>
    <source>
        <strain evidence="3">AM7</strain>
    </source>
</reference>
<name>A0A510I5P1_9VIBR</name>
<evidence type="ECO:0000313" key="3">
    <source>
        <dbReference type="Proteomes" id="UP000315115"/>
    </source>
</evidence>
<keyword evidence="1" id="KW-0472">Membrane</keyword>
<evidence type="ECO:0000313" key="2">
    <source>
        <dbReference type="EMBL" id="BBL89033.1"/>
    </source>
</evidence>